<evidence type="ECO:0000259" key="10">
    <source>
        <dbReference type="PROSITE" id="PS51210"/>
    </source>
</evidence>
<feature type="chain" id="PRO_5018813947" description="Lysophospholipase" evidence="9">
    <location>
        <begin position="20"/>
        <end position="609"/>
    </location>
</feature>
<accession>A0A401G937</accession>
<dbReference type="GeneID" id="38775576"/>
<dbReference type="InParanoid" id="A0A401G937"/>
<comment type="similarity">
    <text evidence="1 9">Belongs to the lysophospholipase family.</text>
</comment>
<evidence type="ECO:0000256" key="2">
    <source>
        <dbReference type="ARBA" id="ARBA00013274"/>
    </source>
</evidence>
<evidence type="ECO:0000256" key="6">
    <source>
        <dbReference type="ARBA" id="ARBA00023098"/>
    </source>
</evidence>
<evidence type="ECO:0000256" key="3">
    <source>
        <dbReference type="ARBA" id="ARBA00022729"/>
    </source>
</evidence>
<gene>
    <name evidence="11" type="ORF">SCP_0115500</name>
</gene>
<dbReference type="SMART" id="SM00022">
    <property type="entry name" value="PLAc"/>
    <property type="match status" value="1"/>
</dbReference>
<dbReference type="RefSeq" id="XP_027609572.1">
    <property type="nucleotide sequence ID" value="XM_027753771.1"/>
</dbReference>
<dbReference type="PROSITE" id="PS51210">
    <property type="entry name" value="PLA2C"/>
    <property type="match status" value="1"/>
</dbReference>
<keyword evidence="7" id="KW-0325">Glycoprotein</keyword>
<keyword evidence="4 8" id="KW-0378">Hydrolase</keyword>
<evidence type="ECO:0000256" key="5">
    <source>
        <dbReference type="ARBA" id="ARBA00022963"/>
    </source>
</evidence>
<comment type="catalytic activity">
    <reaction evidence="9">
        <text>a 1-acyl-sn-glycero-3-phosphocholine + H2O = sn-glycerol 3-phosphocholine + a fatty acid + H(+)</text>
        <dbReference type="Rhea" id="RHEA:15177"/>
        <dbReference type="ChEBI" id="CHEBI:15377"/>
        <dbReference type="ChEBI" id="CHEBI:15378"/>
        <dbReference type="ChEBI" id="CHEBI:16870"/>
        <dbReference type="ChEBI" id="CHEBI:28868"/>
        <dbReference type="ChEBI" id="CHEBI:58168"/>
        <dbReference type="EC" id="3.1.1.5"/>
    </reaction>
</comment>
<keyword evidence="6 8" id="KW-0443">Lipid metabolism</keyword>
<reference evidence="11 12" key="1">
    <citation type="journal article" date="2018" name="Sci. Rep.">
        <title>Genome sequence of the cauliflower mushroom Sparassis crispa (Hanabiratake) and its association with beneficial usage.</title>
        <authorList>
            <person name="Kiyama R."/>
            <person name="Furutani Y."/>
            <person name="Kawaguchi K."/>
            <person name="Nakanishi T."/>
        </authorList>
    </citation>
    <scope>NUCLEOTIDE SEQUENCE [LARGE SCALE GENOMIC DNA]</scope>
</reference>
<dbReference type="SUPFAM" id="SSF52151">
    <property type="entry name" value="FabD/lysophospholipase-like"/>
    <property type="match status" value="1"/>
</dbReference>
<evidence type="ECO:0000256" key="8">
    <source>
        <dbReference type="PROSITE-ProRule" id="PRU00555"/>
    </source>
</evidence>
<dbReference type="InterPro" id="IPR002642">
    <property type="entry name" value="LysoPLipase_cat_dom"/>
</dbReference>
<dbReference type="GO" id="GO:0004622">
    <property type="term" value="F:phosphatidylcholine lysophospholipase activity"/>
    <property type="evidence" value="ECO:0007669"/>
    <property type="project" value="UniProtKB-EC"/>
</dbReference>
<keyword evidence="12" id="KW-1185">Reference proteome</keyword>
<evidence type="ECO:0000313" key="11">
    <source>
        <dbReference type="EMBL" id="GBE78659.1"/>
    </source>
</evidence>
<dbReference type="Gene3D" id="3.40.1090.10">
    <property type="entry name" value="Cytosolic phospholipase A2 catalytic domain"/>
    <property type="match status" value="1"/>
</dbReference>
<evidence type="ECO:0000256" key="4">
    <source>
        <dbReference type="ARBA" id="ARBA00022801"/>
    </source>
</evidence>
<dbReference type="GO" id="GO:0004623">
    <property type="term" value="F:phospholipase A2 activity"/>
    <property type="evidence" value="ECO:0007669"/>
    <property type="project" value="TreeGrafter"/>
</dbReference>
<evidence type="ECO:0000313" key="12">
    <source>
        <dbReference type="Proteomes" id="UP000287166"/>
    </source>
</evidence>
<dbReference type="AlphaFoldDB" id="A0A401G937"/>
<name>A0A401G937_9APHY</name>
<dbReference type="EC" id="3.1.1.5" evidence="2 9"/>
<keyword evidence="3 9" id="KW-0732">Signal</keyword>
<dbReference type="STRING" id="139825.A0A401G937"/>
<dbReference type="GO" id="GO:0046475">
    <property type="term" value="P:glycerophospholipid catabolic process"/>
    <property type="evidence" value="ECO:0007669"/>
    <property type="project" value="TreeGrafter"/>
</dbReference>
<comment type="caution">
    <text evidence="11">The sequence shown here is derived from an EMBL/GenBank/DDBJ whole genome shotgun (WGS) entry which is preliminary data.</text>
</comment>
<feature type="signal peptide" evidence="9">
    <location>
        <begin position="1"/>
        <end position="19"/>
    </location>
</feature>
<evidence type="ECO:0000256" key="9">
    <source>
        <dbReference type="RuleBase" id="RU362103"/>
    </source>
</evidence>
<dbReference type="PANTHER" id="PTHR10728">
    <property type="entry name" value="CYTOSOLIC PHOSPHOLIPASE A2"/>
    <property type="match status" value="1"/>
</dbReference>
<evidence type="ECO:0000256" key="1">
    <source>
        <dbReference type="ARBA" id="ARBA00008780"/>
    </source>
</evidence>
<organism evidence="11 12">
    <name type="scientific">Sparassis crispa</name>
    <dbReference type="NCBI Taxonomy" id="139825"/>
    <lineage>
        <taxon>Eukaryota</taxon>
        <taxon>Fungi</taxon>
        <taxon>Dikarya</taxon>
        <taxon>Basidiomycota</taxon>
        <taxon>Agaricomycotina</taxon>
        <taxon>Agaricomycetes</taxon>
        <taxon>Polyporales</taxon>
        <taxon>Sparassidaceae</taxon>
        <taxon>Sparassis</taxon>
    </lineage>
</organism>
<dbReference type="OrthoDB" id="4084751at2759"/>
<dbReference type="GO" id="GO:0005829">
    <property type="term" value="C:cytosol"/>
    <property type="evidence" value="ECO:0007669"/>
    <property type="project" value="TreeGrafter"/>
</dbReference>
<dbReference type="InterPro" id="IPR016035">
    <property type="entry name" value="Acyl_Trfase/lysoPLipase"/>
</dbReference>
<sequence>MLSKGACVALLCALPVVLAQNVTSYAPSYVQCPSESLIRHAGTPQARNQTLHPGEVRYVAERKRLAREGLKAWLGAGNHTVYHGELDDLADHQVPTIALSLSGGGYRASLFNAASLHAFDARNATSVASGLGGLLQSATYMTALSGGSYVSTSLMFNEFPPLPDLVFGNNATGIPGWQLDQGIYAPGPSGEYEMPYIGDIMYDLVDKRAAGDFPVSFCDMWGRALSYHFLPGTSPGTFTTNATAGNHGAATTYSSATELDVWKNRTMPFPIILQNVNSPNAKGQPFGSTGTVPLTSVVYEVTPLEFGSYEPQLAAFVSLPYLGSIVAAGQPKMCANGFDNAGLMIGTSACDFNPYNITNNPIWTSPQALEPLWQRIVSAFNESQPGQEMDATGVPNPFYGISSEYQDSGETNLNLFDGSLDCENDPVLPLLVKKRAVDVIIVTDSSGETDSLKPNGLSLLATQAKGEILPEDTIAFPRPFPNSTEEFVDLGLNQRPVFFGCGRAKNPDHAFPLVVYIPNDDPAGITNITTATLQLPVANTSEVFERGYQLASRGYAGANSTDLSDVDAEWGTCVKCAVMERVRTRRGYKRTHACEACFEKYCYKGKAML</sequence>
<protein>
    <recommendedName>
        <fullName evidence="2 9">Lysophospholipase</fullName>
        <ecNumber evidence="2 9">3.1.1.5</ecNumber>
    </recommendedName>
</protein>
<proteinExistence type="inferred from homology"/>
<dbReference type="Pfam" id="PF01735">
    <property type="entry name" value="PLA2_B"/>
    <property type="match status" value="1"/>
</dbReference>
<keyword evidence="5 8" id="KW-0442">Lipid degradation</keyword>
<dbReference type="EMBL" id="BFAD01000001">
    <property type="protein sequence ID" value="GBE78659.1"/>
    <property type="molecule type" value="Genomic_DNA"/>
</dbReference>
<feature type="domain" description="PLA2c" evidence="10">
    <location>
        <begin position="31"/>
        <end position="608"/>
    </location>
</feature>
<dbReference type="Proteomes" id="UP000287166">
    <property type="component" value="Unassembled WGS sequence"/>
</dbReference>
<dbReference type="PANTHER" id="PTHR10728:SF33">
    <property type="entry name" value="LYSOPHOSPHOLIPASE 1-RELATED"/>
    <property type="match status" value="1"/>
</dbReference>
<evidence type="ECO:0000256" key="7">
    <source>
        <dbReference type="ARBA" id="ARBA00023180"/>
    </source>
</evidence>